<organism evidence="1 2">
    <name type="scientific">Chrysochromulina tobinii</name>
    <dbReference type="NCBI Taxonomy" id="1460289"/>
    <lineage>
        <taxon>Eukaryota</taxon>
        <taxon>Haptista</taxon>
        <taxon>Haptophyta</taxon>
        <taxon>Prymnesiophyceae</taxon>
        <taxon>Prymnesiales</taxon>
        <taxon>Chrysochromulinaceae</taxon>
        <taxon>Chrysochromulina</taxon>
    </lineage>
</organism>
<sequence>MEAFAVDVHFQGIVREVKLDASTKLDEAFVGVLHAKVIEQLPEGDARRAASLELQVSIGNDEFLAFGEVLKQLPDDARVLSSLAPEASEADTAVPKPFMKLVEVEASAEIMLVNGAGERKGVLKLPEETTVPLLRKELGAHFQSSTGLSNVKLQYTAKKPGLWLDLKEPKPDATILSAVEGAIKGLFPLIKPSVPTSISSLRIIVPDDCAPIMPAEAQDEAEPKGQAPQAAQAAQAAQDLAKVLKAFKKSGKEVCLEMMHGNDESECFIETLGDGKYVCSICCDAMGKLIVNPGKLGEGMSGLARHLLTKGHVQARHARMNGGQGLSKVDAEMLMAGASSTLTFKRYQNTSRATAAKVARIAGAVAKGTMGFTPPPMPPINGSPMPAPSPFGHEMAGAFE</sequence>
<reference evidence="2" key="1">
    <citation type="journal article" date="2015" name="PLoS Genet.">
        <title>Genome Sequence and Transcriptome Analyses of Chrysochromulina tobin: Metabolic Tools for Enhanced Algal Fitness in the Prominent Order Prymnesiales (Haptophyceae).</title>
        <authorList>
            <person name="Hovde B.T."/>
            <person name="Deodato C.R."/>
            <person name="Hunsperger H.M."/>
            <person name="Ryken S.A."/>
            <person name="Yost W."/>
            <person name="Jha R.K."/>
            <person name="Patterson J."/>
            <person name="Monnat R.J. Jr."/>
            <person name="Barlow S.B."/>
            <person name="Starkenburg S.R."/>
            <person name="Cattolico R.A."/>
        </authorList>
    </citation>
    <scope>NUCLEOTIDE SEQUENCE</scope>
    <source>
        <strain evidence="2">CCMP291</strain>
    </source>
</reference>
<dbReference type="EMBL" id="JWZX01000197">
    <property type="protein sequence ID" value="KOO53516.1"/>
    <property type="molecule type" value="Genomic_DNA"/>
</dbReference>
<evidence type="ECO:0000313" key="2">
    <source>
        <dbReference type="Proteomes" id="UP000037460"/>
    </source>
</evidence>
<comment type="caution">
    <text evidence="1">The sequence shown here is derived from an EMBL/GenBank/DDBJ whole genome shotgun (WGS) entry which is preliminary data.</text>
</comment>
<protein>
    <submittedName>
        <fullName evidence="1">Uncharacterized protein</fullName>
    </submittedName>
</protein>
<accession>A0A0M0LRB3</accession>
<keyword evidence="2" id="KW-1185">Reference proteome</keyword>
<gene>
    <name evidence="1" type="ORF">Ctob_016364</name>
</gene>
<dbReference type="Proteomes" id="UP000037460">
    <property type="component" value="Unassembled WGS sequence"/>
</dbReference>
<dbReference type="AlphaFoldDB" id="A0A0M0LRB3"/>
<evidence type="ECO:0000313" key="1">
    <source>
        <dbReference type="EMBL" id="KOO53516.1"/>
    </source>
</evidence>
<name>A0A0M0LRB3_9EUKA</name>
<proteinExistence type="predicted"/>